<dbReference type="InterPro" id="IPR025965">
    <property type="entry name" value="FlgD/Vpr_Ig-like"/>
</dbReference>
<dbReference type="Proteomes" id="UP000622648">
    <property type="component" value="Unassembled WGS sequence"/>
</dbReference>
<dbReference type="Gene3D" id="2.60.40.1260">
    <property type="entry name" value="Lamin Tail domain"/>
    <property type="match status" value="1"/>
</dbReference>
<dbReference type="Pfam" id="PF13860">
    <property type="entry name" value="FlgD_ig"/>
    <property type="match status" value="1"/>
</dbReference>
<protein>
    <recommendedName>
        <fullName evidence="2">LTD domain-containing protein</fullName>
    </recommendedName>
</protein>
<dbReference type="Gene3D" id="2.60.40.4070">
    <property type="match status" value="1"/>
</dbReference>
<dbReference type="InterPro" id="IPR036415">
    <property type="entry name" value="Lamin_tail_dom_sf"/>
</dbReference>
<name>A0ABQ1SND8_9SPHI</name>
<dbReference type="InterPro" id="IPR001322">
    <property type="entry name" value="Lamin_tail_dom"/>
</dbReference>
<sequence length="939" mass="103744">MLTIGNFLPLKVISLPTLFSDATGINSVKGKFLSSNTFNITVPTNPVAPTTATFILNFNYYIYETFDISPNMKKILLISLLLLCKIAFSQVTESFSDGDFSQDPTWKGNVNDFQVNAQKQLQSKGQRLSSQTIALSTTNRLSLNASWEFLVQLNFNPTSTNFVRIYLIADKEDLKGSLNGYYVQVGETGATDGFHLYRQSGTSTSRIITGPQKKRSKAGNVYAKVKVTRDASGKWELFTDIAGGNNFNMEGSVTDATFRASVFAGIFCKYSTASRCNQYFFDDFIIKDLIPDTTPPILKSISVINSKTLEVTFSEPLDSNTAISTANYVLSNSYGNPYKVTSTTQKNVYRLTFLKEFESGLYNLNLNNIRDIKGNVIAANSSMEFTYIKTYAIKYGDIVINEIFANPGGSATLLQKEYVEIWNTTNEYILTQGWKYADQTSTFTFPVDTIKPNQYIILTAKADEALFKPYGKTIGLATWPSLNNDKDILTLSDNSGKIIDKVAYSDMWYKDEVKRRGGFSLELIDPKNICTGIQNWIGSSDVSGGTPGKQNAAYKNQLSAEVLKLINAIIIDSVTVQVEFSKVVDSLSAVDVSNYSINNGSGNPKSITIHPDYTTVTLHFLTNLFRGVENRLTITNVTDCAGKVISAAANTANLFMAKKIERNDILVSEVLFNPKPGGVDFVEVFNHTNQPLDLKDLQIANVDSNGVISNVKSVSNKNVLINPNTYWVLSTNMANVKLNYFVQNPDNFVQLGSIPAYNNDKGSVILLSNHLIIDRLDYDAKTHHPLIQNNDGVSLERVSFDVATNEPGNFKSAAATVGFATPTYKNSQELGGDENYVRLLSKIFSPDGDSFEDLVTLEYQVSSNASLATVNIYTDKGRLVKKLLKNQTIGTNGILTWDGLNDNGQKAAIGIYIMLFDVFDLKGNTKRYKNTCVLAGKLN</sequence>
<keyword evidence="4" id="KW-1185">Reference proteome</keyword>
<gene>
    <name evidence="3" type="ORF">GCM10011413_16830</name>
</gene>
<dbReference type="InterPro" id="IPR014755">
    <property type="entry name" value="Cu-Rt/internalin_Ig-like"/>
</dbReference>
<dbReference type="EMBL" id="BMJO01000003">
    <property type="protein sequence ID" value="GGE51162.1"/>
    <property type="molecule type" value="Genomic_DNA"/>
</dbReference>
<reference evidence="4" key="1">
    <citation type="journal article" date="2019" name="Int. J. Syst. Evol. Microbiol.">
        <title>The Global Catalogue of Microorganisms (GCM) 10K type strain sequencing project: providing services to taxonomists for standard genome sequencing and annotation.</title>
        <authorList>
            <consortium name="The Broad Institute Genomics Platform"/>
            <consortium name="The Broad Institute Genome Sequencing Center for Infectious Disease"/>
            <person name="Wu L."/>
            <person name="Ma J."/>
        </authorList>
    </citation>
    <scope>NUCLEOTIDE SEQUENCE [LARGE SCALE GENOMIC DNA]</scope>
    <source>
        <strain evidence="4">CGMCC 1.15644</strain>
    </source>
</reference>
<evidence type="ECO:0000256" key="1">
    <source>
        <dbReference type="ARBA" id="ARBA00022729"/>
    </source>
</evidence>
<keyword evidence="1" id="KW-0732">Signal</keyword>
<accession>A0ABQ1SND8</accession>
<evidence type="ECO:0000313" key="3">
    <source>
        <dbReference type="EMBL" id="GGE51162.1"/>
    </source>
</evidence>
<dbReference type="Gene3D" id="2.60.40.1220">
    <property type="match status" value="2"/>
</dbReference>
<evidence type="ECO:0000313" key="4">
    <source>
        <dbReference type="Proteomes" id="UP000622648"/>
    </source>
</evidence>
<feature type="domain" description="LTD" evidence="2">
    <location>
        <begin position="384"/>
        <end position="506"/>
    </location>
</feature>
<dbReference type="PROSITE" id="PS51841">
    <property type="entry name" value="LTD"/>
    <property type="match status" value="1"/>
</dbReference>
<proteinExistence type="predicted"/>
<comment type="caution">
    <text evidence="3">The sequence shown here is derived from an EMBL/GenBank/DDBJ whole genome shotgun (WGS) entry which is preliminary data.</text>
</comment>
<dbReference type="Pfam" id="PF00932">
    <property type="entry name" value="LTD"/>
    <property type="match status" value="1"/>
</dbReference>
<dbReference type="SUPFAM" id="SSF74853">
    <property type="entry name" value="Lamin A/C globular tail domain"/>
    <property type="match status" value="1"/>
</dbReference>
<organism evidence="3 4">
    <name type="scientific">Pedobacter psychrotolerans</name>
    <dbReference type="NCBI Taxonomy" id="1843235"/>
    <lineage>
        <taxon>Bacteria</taxon>
        <taxon>Pseudomonadati</taxon>
        <taxon>Bacteroidota</taxon>
        <taxon>Sphingobacteriia</taxon>
        <taxon>Sphingobacteriales</taxon>
        <taxon>Sphingobacteriaceae</taxon>
        <taxon>Pedobacter</taxon>
    </lineage>
</organism>
<evidence type="ECO:0000259" key="2">
    <source>
        <dbReference type="PROSITE" id="PS51841"/>
    </source>
</evidence>